<name>A0A176VNB2_MARPO</name>
<evidence type="ECO:0000313" key="1">
    <source>
        <dbReference type="EMBL" id="OAE22408.1"/>
    </source>
</evidence>
<accession>A0A176VNB2</accession>
<dbReference type="EMBL" id="LVLJ01003206">
    <property type="protein sequence ID" value="OAE22408.1"/>
    <property type="molecule type" value="Genomic_DNA"/>
</dbReference>
<evidence type="ECO:0000313" key="2">
    <source>
        <dbReference type="Proteomes" id="UP000077202"/>
    </source>
</evidence>
<protein>
    <submittedName>
        <fullName evidence="1">Uncharacterized protein</fullName>
    </submittedName>
</protein>
<gene>
    <name evidence="1" type="ORF">AXG93_2381s1040</name>
</gene>
<dbReference type="AlphaFoldDB" id="A0A176VNB2"/>
<dbReference type="Proteomes" id="UP000077202">
    <property type="component" value="Unassembled WGS sequence"/>
</dbReference>
<comment type="caution">
    <text evidence="1">The sequence shown here is derived from an EMBL/GenBank/DDBJ whole genome shotgun (WGS) entry which is preliminary data.</text>
</comment>
<reference evidence="1" key="1">
    <citation type="submission" date="2016-03" db="EMBL/GenBank/DDBJ databases">
        <title>Mechanisms controlling the formation of the plant cell surface in tip-growing cells are functionally conserved among land plants.</title>
        <authorList>
            <person name="Honkanen S."/>
            <person name="Jones V.A."/>
            <person name="Morieri G."/>
            <person name="Champion C."/>
            <person name="Hetherington A.J."/>
            <person name="Kelly S."/>
            <person name="Saint-Marcoux D."/>
            <person name="Proust H."/>
            <person name="Prescott H."/>
            <person name="Dolan L."/>
        </authorList>
    </citation>
    <scope>NUCLEOTIDE SEQUENCE [LARGE SCALE GENOMIC DNA]</scope>
    <source>
        <tissue evidence="1">Whole gametophyte</tissue>
    </source>
</reference>
<sequence>MKVEEPQTEEDSRSSPWNAGLRSRRLAVMSQRQIVFFNLERGAQQGEGELPFGEQLMAAYKKVGPMERIVLLGLWGQNHSRVRLTYKRTGAKKNSLAKLCVMITENAGIEEAGSTQVTDEEAAVAPELFN</sequence>
<organism evidence="1 2">
    <name type="scientific">Marchantia polymorpha subsp. ruderalis</name>
    <dbReference type="NCBI Taxonomy" id="1480154"/>
    <lineage>
        <taxon>Eukaryota</taxon>
        <taxon>Viridiplantae</taxon>
        <taxon>Streptophyta</taxon>
        <taxon>Embryophyta</taxon>
        <taxon>Marchantiophyta</taxon>
        <taxon>Marchantiopsida</taxon>
        <taxon>Marchantiidae</taxon>
        <taxon>Marchantiales</taxon>
        <taxon>Marchantiaceae</taxon>
        <taxon>Marchantia</taxon>
    </lineage>
</organism>
<keyword evidence="2" id="KW-1185">Reference proteome</keyword>
<proteinExistence type="predicted"/>